<gene>
    <name evidence="1" type="ORF">QE152_g25720</name>
</gene>
<dbReference type="AlphaFoldDB" id="A0AAW1K0R5"/>
<accession>A0AAW1K0R5</accession>
<dbReference type="Proteomes" id="UP001458880">
    <property type="component" value="Unassembled WGS sequence"/>
</dbReference>
<organism evidence="1 2">
    <name type="scientific">Popillia japonica</name>
    <name type="common">Japanese beetle</name>
    <dbReference type="NCBI Taxonomy" id="7064"/>
    <lineage>
        <taxon>Eukaryota</taxon>
        <taxon>Metazoa</taxon>
        <taxon>Ecdysozoa</taxon>
        <taxon>Arthropoda</taxon>
        <taxon>Hexapoda</taxon>
        <taxon>Insecta</taxon>
        <taxon>Pterygota</taxon>
        <taxon>Neoptera</taxon>
        <taxon>Endopterygota</taxon>
        <taxon>Coleoptera</taxon>
        <taxon>Polyphaga</taxon>
        <taxon>Scarabaeiformia</taxon>
        <taxon>Scarabaeidae</taxon>
        <taxon>Rutelinae</taxon>
        <taxon>Popillia</taxon>
    </lineage>
</organism>
<reference evidence="1 2" key="1">
    <citation type="journal article" date="2024" name="BMC Genomics">
        <title>De novo assembly and annotation of Popillia japonica's genome with initial clues to its potential as an invasive pest.</title>
        <authorList>
            <person name="Cucini C."/>
            <person name="Boschi S."/>
            <person name="Funari R."/>
            <person name="Cardaioli E."/>
            <person name="Iannotti N."/>
            <person name="Marturano G."/>
            <person name="Paoli F."/>
            <person name="Bruttini M."/>
            <person name="Carapelli A."/>
            <person name="Frati F."/>
            <person name="Nardi F."/>
        </authorList>
    </citation>
    <scope>NUCLEOTIDE SEQUENCE [LARGE SCALE GENOMIC DNA]</scope>
    <source>
        <strain evidence="1">DMR45628</strain>
    </source>
</reference>
<evidence type="ECO:0000313" key="2">
    <source>
        <dbReference type="Proteomes" id="UP001458880"/>
    </source>
</evidence>
<name>A0AAW1K0R5_POPJA</name>
<dbReference type="EMBL" id="JASPKY010000286">
    <property type="protein sequence ID" value="KAK9710956.1"/>
    <property type="molecule type" value="Genomic_DNA"/>
</dbReference>
<comment type="caution">
    <text evidence="1">The sequence shown here is derived from an EMBL/GenBank/DDBJ whole genome shotgun (WGS) entry which is preliminary data.</text>
</comment>
<protein>
    <submittedName>
        <fullName evidence="1">Uncharacterized protein</fullName>
    </submittedName>
</protein>
<sequence length="249" mass="28809">MKALSWNFKSHPLIKFVEENYRVANKSSELEVNQLALKENYIIIKESRETPLNQIIAGKNDTTAKESHDTINNTKISAENQFDTKEYYETPVLQILSGQPITRDNIMKVRRNTSAPNSISTLSQGFEKPEHMIKKKRSEPYTDDRECYEEFKEIFKDDIEVIDYTNFCNFLTDVKGKQEVIDIAKAYTSDTESLMQLSNRCKRQTRGRLKRVAKKIKQMKTLQGLTDLSQLDVISTQEEYSSDISDLAN</sequence>
<evidence type="ECO:0000313" key="1">
    <source>
        <dbReference type="EMBL" id="KAK9710956.1"/>
    </source>
</evidence>
<proteinExistence type="predicted"/>
<keyword evidence="2" id="KW-1185">Reference proteome</keyword>